<dbReference type="Gene3D" id="3.40.50.2000">
    <property type="entry name" value="Glycogen Phosphorylase B"/>
    <property type="match status" value="1"/>
</dbReference>
<protein>
    <submittedName>
        <fullName evidence="1">Glycosyltransferase involved in cell wall bisynthesis</fullName>
    </submittedName>
</protein>
<keyword evidence="1" id="KW-0808">Transferase</keyword>
<dbReference type="SUPFAM" id="SSF53756">
    <property type="entry name" value="UDP-Glycosyltransferase/glycogen phosphorylase"/>
    <property type="match status" value="1"/>
</dbReference>
<name>A0A1N6HBL7_9BURK</name>
<dbReference type="Proteomes" id="UP000184693">
    <property type="component" value="Unassembled WGS sequence"/>
</dbReference>
<evidence type="ECO:0000313" key="2">
    <source>
        <dbReference type="Proteomes" id="UP000184693"/>
    </source>
</evidence>
<dbReference type="OrthoDB" id="9065392at2"/>
<gene>
    <name evidence="1" type="ORF">SAMN05444168_3153</name>
</gene>
<accession>A0A1N6HBL7</accession>
<dbReference type="RefSeq" id="WP_074265088.1">
    <property type="nucleotide sequence ID" value="NZ_FSRM01000001.1"/>
</dbReference>
<dbReference type="Pfam" id="PF13692">
    <property type="entry name" value="Glyco_trans_1_4"/>
    <property type="match status" value="1"/>
</dbReference>
<proteinExistence type="predicted"/>
<dbReference type="PANTHER" id="PTHR12526">
    <property type="entry name" value="GLYCOSYLTRANSFERASE"/>
    <property type="match status" value="1"/>
</dbReference>
<evidence type="ECO:0000313" key="1">
    <source>
        <dbReference type="EMBL" id="SIO17218.1"/>
    </source>
</evidence>
<reference evidence="1 2" key="1">
    <citation type="submission" date="2016-11" db="EMBL/GenBank/DDBJ databases">
        <authorList>
            <person name="Jaros S."/>
            <person name="Januszkiewicz K."/>
            <person name="Wedrychowicz H."/>
        </authorList>
    </citation>
    <scope>NUCLEOTIDE SEQUENCE [LARGE SCALE GENOMIC DNA]</scope>
    <source>
        <strain evidence="1 2">GAS86</strain>
    </source>
</reference>
<sequence length="423" mass="46286">MTKDTILVIEPDFSGHRWRYAEWAGQACVEAGYQCVIVTASANATHPLAQRLAAGNRNDNGTGSNADLQITFVDPPAEASRASLSSVSYVRYFRHFQHIYRTVSREYRVVLAVVPYVDYFFYALPFLGSPFGNTPWIGITMRAAFHHHEAGVRAPRRPLVNAIKEQLFRRAVRTSGLKTLLTIDPTLSDWCASHPEPGAAPVQYLADPSPDAVPGDPWLARERLGLPGYGQYVLVYGSIGERKGIFELIEALAAREDAPTLVIAGAQEKDARAPLRDALAQLSPEPVVLDRFIDSDAEQDLFSACDIIWLGYKGHYGMSGVLVQAYRAGRPVIATADGLIGWFCRDGELGPVIDDLTPDSINQALDTLLDSIWVRPGASNGHLLERNTLAHFKQTLQSAIQVSSARQTRGAASLPTQAAVPRP</sequence>
<dbReference type="EMBL" id="FSRM01000001">
    <property type="protein sequence ID" value="SIO17218.1"/>
    <property type="molecule type" value="Genomic_DNA"/>
</dbReference>
<dbReference type="CDD" id="cd03801">
    <property type="entry name" value="GT4_PimA-like"/>
    <property type="match status" value="1"/>
</dbReference>
<dbReference type="AlphaFoldDB" id="A0A1N6HBL7"/>
<dbReference type="GO" id="GO:0016740">
    <property type="term" value="F:transferase activity"/>
    <property type="evidence" value="ECO:0007669"/>
    <property type="project" value="UniProtKB-KW"/>
</dbReference>
<organism evidence="1 2">
    <name type="scientific">Paraburkholderia phenazinium</name>
    <dbReference type="NCBI Taxonomy" id="60549"/>
    <lineage>
        <taxon>Bacteria</taxon>
        <taxon>Pseudomonadati</taxon>
        <taxon>Pseudomonadota</taxon>
        <taxon>Betaproteobacteria</taxon>
        <taxon>Burkholderiales</taxon>
        <taxon>Burkholderiaceae</taxon>
        <taxon>Paraburkholderia</taxon>
    </lineage>
</organism>